<dbReference type="InterPro" id="IPR036962">
    <property type="entry name" value="Glyco_hydro_3_N_sf"/>
</dbReference>
<evidence type="ECO:0000256" key="5">
    <source>
        <dbReference type="ARBA" id="ARBA00023295"/>
    </source>
</evidence>
<feature type="signal peptide" evidence="6">
    <location>
        <begin position="1"/>
        <end position="19"/>
    </location>
</feature>
<feature type="domain" description="Glycoside hydrolase family 3 N-terminal" evidence="7">
    <location>
        <begin position="51"/>
        <end position="358"/>
    </location>
</feature>
<dbReference type="Proteomes" id="UP001501758">
    <property type="component" value="Unassembled WGS sequence"/>
</dbReference>
<comment type="catalytic activity">
    <reaction evidence="1">
        <text>Hydrolysis of terminal non-reducing N-acetyl-D-hexosamine residues in N-acetyl-beta-D-hexosaminides.</text>
        <dbReference type="EC" id="3.2.1.52"/>
    </reaction>
</comment>
<evidence type="ECO:0000256" key="4">
    <source>
        <dbReference type="ARBA" id="ARBA00022801"/>
    </source>
</evidence>
<evidence type="ECO:0000313" key="9">
    <source>
        <dbReference type="Proteomes" id="UP001501758"/>
    </source>
</evidence>
<dbReference type="InterPro" id="IPR001764">
    <property type="entry name" value="Glyco_hydro_3_N"/>
</dbReference>
<dbReference type="PROSITE" id="PS00775">
    <property type="entry name" value="GLYCOSYL_HYDROL_F3"/>
    <property type="match status" value="1"/>
</dbReference>
<dbReference type="RefSeq" id="WP_343910730.1">
    <property type="nucleotide sequence ID" value="NZ_BAAAGE010000001.1"/>
</dbReference>
<protein>
    <recommendedName>
        <fullName evidence="3">beta-N-acetylhexosaminidase</fullName>
        <ecNumber evidence="3">3.2.1.52</ecNumber>
    </recommendedName>
</protein>
<evidence type="ECO:0000256" key="3">
    <source>
        <dbReference type="ARBA" id="ARBA00012663"/>
    </source>
</evidence>
<dbReference type="InterPro" id="IPR017853">
    <property type="entry name" value="GH"/>
</dbReference>
<evidence type="ECO:0000259" key="7">
    <source>
        <dbReference type="Pfam" id="PF00933"/>
    </source>
</evidence>
<dbReference type="PANTHER" id="PTHR30480:SF13">
    <property type="entry name" value="BETA-HEXOSAMINIDASE"/>
    <property type="match status" value="1"/>
</dbReference>
<dbReference type="EMBL" id="BAAAGE010000001">
    <property type="protein sequence ID" value="GAA0714603.1"/>
    <property type="molecule type" value="Genomic_DNA"/>
</dbReference>
<feature type="chain" id="PRO_5046768074" description="beta-N-acetylhexosaminidase" evidence="6">
    <location>
        <begin position="20"/>
        <end position="365"/>
    </location>
</feature>
<name>A0ABP3TPK8_9FLAO</name>
<evidence type="ECO:0000256" key="6">
    <source>
        <dbReference type="SAM" id="SignalP"/>
    </source>
</evidence>
<dbReference type="InterPro" id="IPR019800">
    <property type="entry name" value="Glyco_hydro_3_AS"/>
</dbReference>
<accession>A0ABP3TPK8</accession>
<sequence length="365" mass="39856">MRYLILLFFSTLFFKTTNAQSKRFSLQDFYSYNSELEYKVDSIYRSLSERQQVAQMIISSAGELGKPMATIKKLTESNSIGGVVFLKGSKKTHTESINALNAISTKNESLPLLFSMDAEPSLFASRIKGAKDVGKTIDIKTEAQSDKVVNTINTELRAIGVHHNYAPVLDISASNEAIKSRSYGSNKDSVITLANQFIKCTQEGGIIATAKHFPGHGLVKGDTHKQSVYIDGPLQEVANYKKIIEDGVLSIMIAHITIQNNEKYGTNGLPSSCSRKIITGLLKEEMGFKGVIISDALNIMKAVTILDNAPLLASKAGCDLILMPQNENATINAIIAAMKEDPSYKKQIAQSVKKVLRLKVCAGAI</sequence>
<evidence type="ECO:0000256" key="1">
    <source>
        <dbReference type="ARBA" id="ARBA00001231"/>
    </source>
</evidence>
<dbReference type="SUPFAM" id="SSF51445">
    <property type="entry name" value="(Trans)glycosidases"/>
    <property type="match status" value="1"/>
</dbReference>
<proteinExistence type="inferred from homology"/>
<comment type="caution">
    <text evidence="8">The sequence shown here is derived from an EMBL/GenBank/DDBJ whole genome shotgun (WGS) entry which is preliminary data.</text>
</comment>
<reference evidence="9" key="1">
    <citation type="journal article" date="2019" name="Int. J. Syst. Evol. Microbiol.">
        <title>The Global Catalogue of Microorganisms (GCM) 10K type strain sequencing project: providing services to taxonomists for standard genome sequencing and annotation.</title>
        <authorList>
            <consortium name="The Broad Institute Genomics Platform"/>
            <consortium name="The Broad Institute Genome Sequencing Center for Infectious Disease"/>
            <person name="Wu L."/>
            <person name="Ma J."/>
        </authorList>
    </citation>
    <scope>NUCLEOTIDE SEQUENCE [LARGE SCALE GENOMIC DNA]</scope>
    <source>
        <strain evidence="9">JCM 15974</strain>
    </source>
</reference>
<keyword evidence="6" id="KW-0732">Signal</keyword>
<organism evidence="8 9">
    <name type="scientific">Aquimarina litoralis</name>
    <dbReference type="NCBI Taxonomy" id="584605"/>
    <lineage>
        <taxon>Bacteria</taxon>
        <taxon>Pseudomonadati</taxon>
        <taxon>Bacteroidota</taxon>
        <taxon>Flavobacteriia</taxon>
        <taxon>Flavobacteriales</taxon>
        <taxon>Flavobacteriaceae</taxon>
        <taxon>Aquimarina</taxon>
    </lineage>
</organism>
<dbReference type="PANTHER" id="PTHR30480">
    <property type="entry name" value="BETA-HEXOSAMINIDASE-RELATED"/>
    <property type="match status" value="1"/>
</dbReference>
<keyword evidence="4" id="KW-0378">Hydrolase</keyword>
<dbReference type="EC" id="3.2.1.52" evidence="3"/>
<gene>
    <name evidence="8" type="ORF">GCM10009430_08020</name>
</gene>
<evidence type="ECO:0000256" key="2">
    <source>
        <dbReference type="ARBA" id="ARBA00005336"/>
    </source>
</evidence>
<comment type="similarity">
    <text evidence="2">Belongs to the glycosyl hydrolase 3 family.</text>
</comment>
<keyword evidence="9" id="KW-1185">Reference proteome</keyword>
<dbReference type="InterPro" id="IPR050226">
    <property type="entry name" value="NagZ_Beta-hexosaminidase"/>
</dbReference>
<dbReference type="Gene3D" id="3.20.20.300">
    <property type="entry name" value="Glycoside hydrolase, family 3, N-terminal domain"/>
    <property type="match status" value="1"/>
</dbReference>
<dbReference type="Pfam" id="PF00933">
    <property type="entry name" value="Glyco_hydro_3"/>
    <property type="match status" value="1"/>
</dbReference>
<evidence type="ECO:0000313" key="8">
    <source>
        <dbReference type="EMBL" id="GAA0714603.1"/>
    </source>
</evidence>
<keyword evidence="5" id="KW-0326">Glycosidase</keyword>